<evidence type="ECO:0000259" key="8">
    <source>
        <dbReference type="Pfam" id="PF16870"/>
    </source>
</evidence>
<keyword evidence="4" id="KW-0560">Oxidoreductase</keyword>
<dbReference type="InterPro" id="IPR005475">
    <property type="entry name" value="Transketolase-like_Pyr-bd"/>
</dbReference>
<protein>
    <submittedName>
        <fullName evidence="11">OxoGdeHyase_C domain-containing protein</fullName>
    </submittedName>
</protein>
<evidence type="ECO:0000313" key="11">
    <source>
        <dbReference type="WBParaSite" id="SBAD_0000979201-mRNA-1"/>
    </source>
</evidence>
<sequence length="231" mass="26370">MGPEHSSGRLERYLQLCNDDEEKMTPVGPTFEAQQLYDTNMIVANCTKPASLFHILRRQIKMPFRKPLIVMTPKSLLRHPDARSPLSDYAEGTSFQRVLPETGVASKNPSAVKRLIFCSGKVYYDLVKERATLKEDDQVAIARLEQICPFPYDLVQKETAKYPNAELVWAQEEHKNMGAWLYVHPRISTLLKNDRNVRYAGRSPSASPATGNKFQHMTEQRKLMVDALSFN</sequence>
<dbReference type="GO" id="GO:0004591">
    <property type="term" value="F:oxoglutarate dehydrogenase (succinyl-transferring) activity"/>
    <property type="evidence" value="ECO:0007669"/>
    <property type="project" value="TreeGrafter"/>
</dbReference>
<dbReference type="WBParaSite" id="SBAD_0000979201-mRNA-1">
    <property type="protein sequence ID" value="SBAD_0000979201-mRNA-1"/>
    <property type="gene ID" value="SBAD_0000979201"/>
</dbReference>
<keyword evidence="6" id="KW-0496">Mitochondrion</keyword>
<dbReference type="Pfam" id="PF16870">
    <property type="entry name" value="OxoGdeHyase_C"/>
    <property type="match status" value="1"/>
</dbReference>
<dbReference type="GO" id="GO:0006099">
    <property type="term" value="P:tricarboxylic acid cycle"/>
    <property type="evidence" value="ECO:0007669"/>
    <property type="project" value="TreeGrafter"/>
</dbReference>
<evidence type="ECO:0000256" key="6">
    <source>
        <dbReference type="ARBA" id="ARBA00023128"/>
    </source>
</evidence>
<dbReference type="Pfam" id="PF02779">
    <property type="entry name" value="Transket_pyr"/>
    <property type="match status" value="1"/>
</dbReference>
<feature type="domain" description="Transketolase-like pyrimidine-binding" evidence="7">
    <location>
        <begin position="2"/>
        <end position="78"/>
    </location>
</feature>
<comment type="subcellular location">
    <subcellularLocation>
        <location evidence="2">Mitochondrion</location>
    </subcellularLocation>
</comment>
<dbReference type="InterPro" id="IPR042179">
    <property type="entry name" value="KGD_C_sf"/>
</dbReference>
<evidence type="ECO:0000256" key="3">
    <source>
        <dbReference type="ARBA" id="ARBA00006936"/>
    </source>
</evidence>
<dbReference type="Gene3D" id="3.40.50.12470">
    <property type="match status" value="1"/>
</dbReference>
<evidence type="ECO:0000256" key="4">
    <source>
        <dbReference type="ARBA" id="ARBA00023002"/>
    </source>
</evidence>
<evidence type="ECO:0000256" key="2">
    <source>
        <dbReference type="ARBA" id="ARBA00004173"/>
    </source>
</evidence>
<name>A0A183J0Q0_9BILA</name>
<reference evidence="11" key="1">
    <citation type="submission" date="2016-06" db="UniProtKB">
        <authorList>
            <consortium name="WormBaseParasite"/>
        </authorList>
    </citation>
    <scope>IDENTIFICATION</scope>
</reference>
<dbReference type="InterPro" id="IPR011603">
    <property type="entry name" value="2oxoglutarate_DH_E1"/>
</dbReference>
<evidence type="ECO:0000313" key="10">
    <source>
        <dbReference type="Proteomes" id="UP000270296"/>
    </source>
</evidence>
<dbReference type="PANTHER" id="PTHR23152:SF4">
    <property type="entry name" value="2-OXOADIPATE DEHYDROGENASE COMPLEX COMPONENT E1"/>
    <property type="match status" value="1"/>
</dbReference>
<dbReference type="Gene3D" id="3.40.50.11610">
    <property type="entry name" value="Multifunctional 2-oxoglutarate metabolism enzyme, C-terminal domain"/>
    <property type="match status" value="1"/>
</dbReference>
<dbReference type="EMBL" id="UZAM01012732">
    <property type="protein sequence ID" value="VDP23223.1"/>
    <property type="molecule type" value="Genomic_DNA"/>
</dbReference>
<evidence type="ECO:0000256" key="5">
    <source>
        <dbReference type="ARBA" id="ARBA00023052"/>
    </source>
</evidence>
<keyword evidence="5" id="KW-0786">Thiamine pyrophosphate</keyword>
<gene>
    <name evidence="9" type="ORF">SBAD_LOCUS9448</name>
</gene>
<dbReference type="Proteomes" id="UP000270296">
    <property type="component" value="Unassembled WGS sequence"/>
</dbReference>
<evidence type="ECO:0000256" key="1">
    <source>
        <dbReference type="ARBA" id="ARBA00001964"/>
    </source>
</evidence>
<feature type="domain" description="2-oxoglutarate dehydrogenase E1 component/KDG C-terminal" evidence="8">
    <location>
        <begin position="83"/>
        <end position="228"/>
    </location>
</feature>
<dbReference type="GO" id="GO:0045252">
    <property type="term" value="C:oxoglutarate dehydrogenase complex"/>
    <property type="evidence" value="ECO:0007669"/>
    <property type="project" value="TreeGrafter"/>
</dbReference>
<organism evidence="11">
    <name type="scientific">Soboliphyme baturini</name>
    <dbReference type="NCBI Taxonomy" id="241478"/>
    <lineage>
        <taxon>Eukaryota</taxon>
        <taxon>Metazoa</taxon>
        <taxon>Ecdysozoa</taxon>
        <taxon>Nematoda</taxon>
        <taxon>Enoplea</taxon>
        <taxon>Dorylaimia</taxon>
        <taxon>Dioctophymatida</taxon>
        <taxon>Dioctophymatoidea</taxon>
        <taxon>Soboliphymatidae</taxon>
        <taxon>Soboliphyme</taxon>
    </lineage>
</organism>
<evidence type="ECO:0000259" key="7">
    <source>
        <dbReference type="Pfam" id="PF02779"/>
    </source>
</evidence>
<dbReference type="InterPro" id="IPR031717">
    <property type="entry name" value="ODO-1/KGD_C"/>
</dbReference>
<dbReference type="InterPro" id="IPR029061">
    <property type="entry name" value="THDP-binding"/>
</dbReference>
<dbReference type="GO" id="GO:0005739">
    <property type="term" value="C:mitochondrion"/>
    <property type="evidence" value="ECO:0007669"/>
    <property type="project" value="UniProtKB-SubCell"/>
</dbReference>
<reference evidence="9 10" key="2">
    <citation type="submission" date="2018-11" db="EMBL/GenBank/DDBJ databases">
        <authorList>
            <consortium name="Pathogen Informatics"/>
        </authorList>
    </citation>
    <scope>NUCLEOTIDE SEQUENCE [LARGE SCALE GENOMIC DNA]</scope>
</reference>
<comment type="similarity">
    <text evidence="3">Belongs to the alpha-ketoglutarate dehydrogenase family.</text>
</comment>
<dbReference type="AlphaFoldDB" id="A0A183J0Q0"/>
<proteinExistence type="inferred from homology"/>
<dbReference type="OrthoDB" id="413077at2759"/>
<dbReference type="GO" id="GO:0030976">
    <property type="term" value="F:thiamine pyrophosphate binding"/>
    <property type="evidence" value="ECO:0007669"/>
    <property type="project" value="InterPro"/>
</dbReference>
<dbReference type="PANTHER" id="PTHR23152">
    <property type="entry name" value="2-OXOGLUTARATE DEHYDROGENASE"/>
    <property type="match status" value="1"/>
</dbReference>
<keyword evidence="10" id="KW-1185">Reference proteome</keyword>
<dbReference type="SUPFAM" id="SSF52518">
    <property type="entry name" value="Thiamin diphosphate-binding fold (THDP-binding)"/>
    <property type="match status" value="1"/>
</dbReference>
<evidence type="ECO:0000313" key="9">
    <source>
        <dbReference type="EMBL" id="VDP23223.1"/>
    </source>
</evidence>
<accession>A0A183J0Q0</accession>
<comment type="cofactor">
    <cofactor evidence="1">
        <name>thiamine diphosphate</name>
        <dbReference type="ChEBI" id="CHEBI:58937"/>
    </cofactor>
</comment>